<dbReference type="InterPro" id="IPR029480">
    <property type="entry name" value="Transpos_assoc"/>
</dbReference>
<dbReference type="OrthoDB" id="1713787at2759"/>
<comment type="caution">
    <text evidence="3">The sequence shown here is derived from an EMBL/GenBank/DDBJ whole genome shotgun (WGS) entry which is preliminary data.</text>
</comment>
<dbReference type="EMBL" id="JAKOGI010000497">
    <property type="protein sequence ID" value="KAJ8434140.1"/>
    <property type="molecule type" value="Genomic_DNA"/>
</dbReference>
<accession>A0A9Q1K0B7</accession>
<evidence type="ECO:0000259" key="2">
    <source>
        <dbReference type="Pfam" id="PF13963"/>
    </source>
</evidence>
<gene>
    <name evidence="3" type="ORF">Cgig2_000860</name>
</gene>
<dbReference type="Proteomes" id="UP001153076">
    <property type="component" value="Unassembled WGS sequence"/>
</dbReference>
<keyword evidence="1" id="KW-1133">Transmembrane helix</keyword>
<feature type="transmembrane region" description="Helical" evidence="1">
    <location>
        <begin position="7"/>
        <end position="27"/>
    </location>
</feature>
<organism evidence="3 4">
    <name type="scientific">Carnegiea gigantea</name>
    <dbReference type="NCBI Taxonomy" id="171969"/>
    <lineage>
        <taxon>Eukaryota</taxon>
        <taxon>Viridiplantae</taxon>
        <taxon>Streptophyta</taxon>
        <taxon>Embryophyta</taxon>
        <taxon>Tracheophyta</taxon>
        <taxon>Spermatophyta</taxon>
        <taxon>Magnoliopsida</taxon>
        <taxon>eudicotyledons</taxon>
        <taxon>Gunneridae</taxon>
        <taxon>Pentapetalae</taxon>
        <taxon>Caryophyllales</taxon>
        <taxon>Cactineae</taxon>
        <taxon>Cactaceae</taxon>
        <taxon>Cactoideae</taxon>
        <taxon>Echinocereeae</taxon>
        <taxon>Carnegiea</taxon>
    </lineage>
</organism>
<dbReference type="Pfam" id="PF13963">
    <property type="entry name" value="Transpos_assoc"/>
    <property type="match status" value="1"/>
</dbReference>
<keyword evidence="4" id="KW-1185">Reference proteome</keyword>
<evidence type="ECO:0000256" key="1">
    <source>
        <dbReference type="SAM" id="Phobius"/>
    </source>
</evidence>
<keyword evidence="1" id="KW-0472">Membrane</keyword>
<evidence type="ECO:0000313" key="3">
    <source>
        <dbReference type="EMBL" id="KAJ8434140.1"/>
    </source>
</evidence>
<feature type="domain" description="Transposase-associated" evidence="2">
    <location>
        <begin position="106"/>
        <end position="182"/>
    </location>
</feature>
<evidence type="ECO:0000313" key="4">
    <source>
        <dbReference type="Proteomes" id="UP001153076"/>
    </source>
</evidence>
<sequence length="229" mass="25991">MIENQSIETGLFIFIFLNLTLMLTLIFTHSSCSSSSSPTPTSSPFALFQATPTGGSSLVLSPFAQSTFLMQSQSISALWQAQRLHIVLGLDKIDPVLEAEEMALNKEWMKLYRSSHDYLDGVDAFLNFAFRDVREEDKNRLTIRCPCDKCRNALLKTRLEARFDLLRCGIYEKYTTWEFHDESIDQFNGDNSSENNENEEVNMLQDACGVAGMGLGIENEKDIEEHIHE</sequence>
<reference evidence="3" key="1">
    <citation type="submission" date="2022-04" db="EMBL/GenBank/DDBJ databases">
        <title>Carnegiea gigantea Genome sequencing and assembly v2.</title>
        <authorList>
            <person name="Copetti D."/>
            <person name="Sanderson M.J."/>
            <person name="Burquez A."/>
            <person name="Wojciechowski M.F."/>
        </authorList>
    </citation>
    <scope>NUCLEOTIDE SEQUENCE</scope>
    <source>
        <strain evidence="3">SGP5-SGP5p</strain>
        <tissue evidence="3">Aerial part</tissue>
    </source>
</reference>
<protein>
    <recommendedName>
        <fullName evidence="2">Transposase-associated domain-containing protein</fullName>
    </recommendedName>
</protein>
<name>A0A9Q1K0B7_9CARY</name>
<keyword evidence="1" id="KW-0812">Transmembrane</keyword>
<dbReference type="AlphaFoldDB" id="A0A9Q1K0B7"/>
<proteinExistence type="predicted"/>